<dbReference type="GO" id="GO:0005774">
    <property type="term" value="C:vacuolar membrane"/>
    <property type="evidence" value="ECO:0007669"/>
    <property type="project" value="TreeGrafter"/>
</dbReference>
<dbReference type="GO" id="GO:0015179">
    <property type="term" value="F:L-amino acid transmembrane transporter activity"/>
    <property type="evidence" value="ECO:0007669"/>
    <property type="project" value="TreeGrafter"/>
</dbReference>
<proteinExistence type="predicted"/>
<dbReference type="AlphaFoldDB" id="A0A7S4BSW3"/>
<name>A0A7S4BSW3_CHRCT</name>
<feature type="transmembrane region" description="Helical" evidence="5">
    <location>
        <begin position="162"/>
        <end position="184"/>
    </location>
</feature>
<gene>
    <name evidence="7" type="ORF">PCAR00345_LOCUS28425</name>
</gene>
<feature type="transmembrane region" description="Helical" evidence="5">
    <location>
        <begin position="48"/>
        <end position="66"/>
    </location>
</feature>
<evidence type="ECO:0000313" key="7">
    <source>
        <dbReference type="EMBL" id="CAE0775790.1"/>
    </source>
</evidence>
<keyword evidence="4 5" id="KW-0472">Membrane</keyword>
<organism evidence="7">
    <name type="scientific">Chrysotila carterae</name>
    <name type="common">Marine alga</name>
    <name type="synonym">Syracosphaera carterae</name>
    <dbReference type="NCBI Taxonomy" id="13221"/>
    <lineage>
        <taxon>Eukaryota</taxon>
        <taxon>Haptista</taxon>
        <taxon>Haptophyta</taxon>
        <taxon>Prymnesiophyceae</taxon>
        <taxon>Isochrysidales</taxon>
        <taxon>Isochrysidaceae</taxon>
        <taxon>Chrysotila</taxon>
    </lineage>
</organism>
<reference evidence="7" key="1">
    <citation type="submission" date="2021-01" db="EMBL/GenBank/DDBJ databases">
        <authorList>
            <person name="Corre E."/>
            <person name="Pelletier E."/>
            <person name="Niang G."/>
            <person name="Scheremetjew M."/>
            <person name="Finn R."/>
            <person name="Kale V."/>
            <person name="Holt S."/>
            <person name="Cochrane G."/>
            <person name="Meng A."/>
            <person name="Brown T."/>
            <person name="Cohen L."/>
        </authorList>
    </citation>
    <scope>NUCLEOTIDE SEQUENCE</scope>
    <source>
        <strain evidence="7">CCMP645</strain>
    </source>
</reference>
<keyword evidence="2 5" id="KW-0812">Transmembrane</keyword>
<dbReference type="PANTHER" id="PTHR22950:SF349">
    <property type="entry name" value="AMINO ACID TRANSPORTER TRANSMEMBRANE DOMAIN-CONTAINING PROTEIN"/>
    <property type="match status" value="1"/>
</dbReference>
<accession>A0A7S4BSW3</accession>
<evidence type="ECO:0000256" key="1">
    <source>
        <dbReference type="ARBA" id="ARBA00004141"/>
    </source>
</evidence>
<evidence type="ECO:0000256" key="4">
    <source>
        <dbReference type="ARBA" id="ARBA00023136"/>
    </source>
</evidence>
<feature type="transmembrane region" description="Helical" evidence="5">
    <location>
        <begin position="205"/>
        <end position="222"/>
    </location>
</feature>
<feature type="transmembrane region" description="Helical" evidence="5">
    <location>
        <begin position="118"/>
        <end position="142"/>
    </location>
</feature>
<feature type="transmembrane region" description="Helical" evidence="5">
    <location>
        <begin position="234"/>
        <end position="253"/>
    </location>
</feature>
<feature type="transmembrane region" description="Helical" evidence="5">
    <location>
        <begin position="86"/>
        <end position="106"/>
    </location>
</feature>
<dbReference type="PANTHER" id="PTHR22950">
    <property type="entry name" value="AMINO ACID TRANSPORTER"/>
    <property type="match status" value="1"/>
</dbReference>
<evidence type="ECO:0000256" key="3">
    <source>
        <dbReference type="ARBA" id="ARBA00022989"/>
    </source>
</evidence>
<keyword evidence="3 5" id="KW-1133">Transmembrane helix</keyword>
<feature type="domain" description="Amino acid transporter transmembrane" evidence="6">
    <location>
        <begin position="25"/>
        <end position="279"/>
    </location>
</feature>
<evidence type="ECO:0000256" key="2">
    <source>
        <dbReference type="ARBA" id="ARBA00022692"/>
    </source>
</evidence>
<protein>
    <recommendedName>
        <fullName evidence="6">Amino acid transporter transmembrane domain-containing protein</fullName>
    </recommendedName>
</protein>
<feature type="transmembrane region" description="Helical" evidence="5">
    <location>
        <begin position="269"/>
        <end position="288"/>
    </location>
</feature>
<comment type="subcellular location">
    <subcellularLocation>
        <location evidence="1">Membrane</location>
        <topology evidence="1">Multi-pass membrane protein</topology>
    </subcellularLocation>
</comment>
<feature type="transmembrane region" description="Helical" evidence="5">
    <location>
        <begin position="15"/>
        <end position="36"/>
    </location>
</feature>
<dbReference type="EMBL" id="HBIZ01044420">
    <property type="protein sequence ID" value="CAE0775790.1"/>
    <property type="molecule type" value="Transcribed_RNA"/>
</dbReference>
<sequence>MLAALNTHLLLQHAAPSLTIEACALLVAAIVWLHVFLKTLGEVAVVSYFNMCVNVSLLVIVIASSLSHPPTTPPHTTFVVTDAMSFGSAFASFGFAFGVHPVLPSIRSSMRRPAQYSSMVLCSFAGTLLFYLPITIVCYAVYGDEVQSPITDTEALEGSAAVKVVTAAITGHLIMSYPLLVLTPETALEETLRVDDRACPLAGRIMVRSLFIGFTTLVTIALRTPARFAPLLDLVSACTSTFTVFILPCVFYLKLRRMISDASLLRREVCWNALIVTLAATGAAFGTVDALNELVRSYAR</sequence>
<evidence type="ECO:0000256" key="5">
    <source>
        <dbReference type="SAM" id="Phobius"/>
    </source>
</evidence>
<evidence type="ECO:0000259" key="6">
    <source>
        <dbReference type="Pfam" id="PF01490"/>
    </source>
</evidence>
<dbReference type="Pfam" id="PF01490">
    <property type="entry name" value="Aa_trans"/>
    <property type="match status" value="1"/>
</dbReference>
<dbReference type="InterPro" id="IPR013057">
    <property type="entry name" value="AA_transpt_TM"/>
</dbReference>